<dbReference type="GO" id="GO:0005634">
    <property type="term" value="C:nucleus"/>
    <property type="evidence" value="ECO:0007669"/>
    <property type="project" value="TreeGrafter"/>
</dbReference>
<dbReference type="GO" id="GO:0051730">
    <property type="term" value="F:GTP-dependent polyribonucleotide 5'-hydroxyl-kinase activity"/>
    <property type="evidence" value="ECO:0007669"/>
    <property type="project" value="InterPro"/>
</dbReference>
<evidence type="ECO:0000256" key="1">
    <source>
        <dbReference type="PIRNR" id="PIRNR019634"/>
    </source>
</evidence>
<evidence type="ECO:0000256" key="3">
    <source>
        <dbReference type="SAM" id="MobiDB-lite"/>
    </source>
</evidence>
<dbReference type="InterPro" id="IPR027417">
    <property type="entry name" value="P-loop_NTPase"/>
</dbReference>
<comment type="caution">
    <text evidence="7">The sequence shown here is derived from an EMBL/GenBank/DDBJ whole genome shotgun (WGS) entry which is preliminary data.</text>
</comment>
<feature type="domain" description="tRNA ligase kinase" evidence="5">
    <location>
        <begin position="386"/>
        <end position="542"/>
    </location>
</feature>
<dbReference type="GO" id="GO:0006388">
    <property type="term" value="P:tRNA splicing, via endonucleolytic cleavage and ligation"/>
    <property type="evidence" value="ECO:0007669"/>
    <property type="project" value="UniProtKB-UniRule"/>
</dbReference>
<evidence type="ECO:0000313" key="7">
    <source>
        <dbReference type="EMBL" id="KAJ1647394.1"/>
    </source>
</evidence>
<dbReference type="Pfam" id="PF09511">
    <property type="entry name" value="RNA_lig_T4_1"/>
    <property type="match status" value="1"/>
</dbReference>
<reference evidence="7" key="1">
    <citation type="submission" date="2022-07" db="EMBL/GenBank/DDBJ databases">
        <title>Phylogenomic reconstructions and comparative analyses of Kickxellomycotina fungi.</title>
        <authorList>
            <person name="Reynolds N.K."/>
            <person name="Stajich J.E."/>
            <person name="Barry K."/>
            <person name="Grigoriev I.V."/>
            <person name="Crous P."/>
            <person name="Smith M.E."/>
        </authorList>
    </citation>
    <scope>NUCLEOTIDE SEQUENCE</scope>
    <source>
        <strain evidence="7">NBRC 105413</strain>
    </source>
</reference>
<dbReference type="InterPro" id="IPR015965">
    <property type="entry name" value="tRNA_lig_PDEase"/>
</dbReference>
<comment type="catalytic activity">
    <reaction evidence="1">
        <text>ATP + (ribonucleotide)n-3'-hydroxyl + 5'-phospho-(ribonucleotide)m = (ribonucleotide)n+m + AMP + diphosphate.</text>
        <dbReference type="EC" id="6.5.1.3"/>
    </reaction>
</comment>
<dbReference type="GO" id="GO:0008081">
    <property type="term" value="F:phosphoric diester hydrolase activity"/>
    <property type="evidence" value="ECO:0007669"/>
    <property type="project" value="InterPro"/>
</dbReference>
<name>A0A9W8CKT7_9FUNG</name>
<evidence type="ECO:0000259" key="4">
    <source>
        <dbReference type="Pfam" id="PF08302"/>
    </source>
</evidence>
<feature type="domain" description="T4 RNA ligase 1-like N-terminal" evidence="6">
    <location>
        <begin position="78"/>
        <end position="304"/>
    </location>
</feature>
<dbReference type="EC" id="6.5.1.3" evidence="1"/>
<sequence>MAYYSGTKIPASLLGPPTEKEKHDFRHLEAKMKALSSISPSSKRVVRSTKHEALGRTIMSWKCTEYLYKKDPCPLPTQARGLFSSDQQEGDGDQVIIARGYDKFFNIGEVPKTKWEWIEQNTQGPYELTVKENGCLILAAGINSGKDLLVTSKHSINTPHAEVGSSWIDKHVSKVGKTREEFAVFLFENNSTAIFELCDDDFEEHILEYPERLRGLHLHGICRNAVDLDIWPSSEVARVADEFGFMKNQYFVFDTAEEGRQFADEIRQSKMLDGRAIEGFVVRCKVDQGTRPFMFKIKYDEPYLMFREWREITSRIIAEKPFKTRYPLSKIYVEWVKKDIKKNPNSFENFVTKGVIGARKRFLEYYESLDGSVPVEIESTAAKKILLFPVGTIGCGKTTVCLALSKLFGFVHIQNDNIKNKKKGHEKFNNAVIGAFDTSDIVIADRNNHLALLRESLTTAVRQELPNCQLIALYWTHENASAAKILEKTQGRILKRGENHQLLVASLPNVSQIMRKFVHTFVPIDTESAGDSLIDDVIELDPMAESSQNLCVAIDYLCKTFPDMCKRPSEKEINVALQSALEYKPEILFNAKDKDKDNSKDGLGKDKNKNKNEKKEKKREPKQPLFVGLVPVQCNVIKWFEDQMNAHKEINWAKFKDLVGQGSNNHKRHITLAHSAHNKDEQKKKVYDGYMSLFTEEKPAHGLTVKCTADYAVSNGSIAALRVSSMEVNGDATGLPEAILIQQRSDEADTDSRAIKGNNPIPHITLGTDGKTKPVVSNDILKTVFGPENAATPINIPCEWSVIPVTLTFDAVLHKFLN</sequence>
<dbReference type="AlphaFoldDB" id="A0A9W8CKT7"/>
<dbReference type="GO" id="GO:0005524">
    <property type="term" value="F:ATP binding"/>
    <property type="evidence" value="ECO:0007669"/>
    <property type="project" value="UniProtKB-UniRule"/>
</dbReference>
<dbReference type="PIRSF" id="PIRSF019634">
    <property type="entry name" value="tRNA_lig_yeast"/>
    <property type="match status" value="1"/>
</dbReference>
<dbReference type="InterPro" id="IPR015966">
    <property type="entry name" value="tRNA_lig_kin_fungi"/>
</dbReference>
<dbReference type="EMBL" id="JANBOH010000031">
    <property type="protein sequence ID" value="KAJ1647394.1"/>
    <property type="molecule type" value="Genomic_DNA"/>
</dbReference>
<comment type="similarity">
    <text evidence="1">Belongs to the TRL1 family.</text>
</comment>
<dbReference type="GO" id="GO:0003972">
    <property type="term" value="F:RNA ligase (ATP) activity"/>
    <property type="evidence" value="ECO:0007669"/>
    <property type="project" value="UniProtKB-UniRule"/>
</dbReference>
<evidence type="ECO:0000259" key="5">
    <source>
        <dbReference type="Pfam" id="PF08303"/>
    </source>
</evidence>
<dbReference type="InterPro" id="IPR019039">
    <property type="entry name" value="T4-Rnl1-like_N"/>
</dbReference>
<dbReference type="PANTHER" id="PTHR32004:SF1">
    <property type="entry name" value="TRNA LIGASE"/>
    <property type="match status" value="1"/>
</dbReference>
<keyword evidence="1" id="KW-0819">tRNA processing</keyword>
<accession>A0A9W8CKT7</accession>
<dbReference type="Pfam" id="PF08302">
    <property type="entry name" value="tRNA_lig_CPD"/>
    <property type="match status" value="1"/>
</dbReference>
<organism evidence="7 8">
    <name type="scientific">Coemansia asiatica</name>
    <dbReference type="NCBI Taxonomy" id="1052880"/>
    <lineage>
        <taxon>Eukaryota</taxon>
        <taxon>Fungi</taxon>
        <taxon>Fungi incertae sedis</taxon>
        <taxon>Zoopagomycota</taxon>
        <taxon>Kickxellomycotina</taxon>
        <taxon>Kickxellomycetes</taxon>
        <taxon>Kickxellales</taxon>
        <taxon>Kickxellaceae</taxon>
        <taxon>Coemansia</taxon>
    </lineage>
</organism>
<dbReference type="SUPFAM" id="SSF52540">
    <property type="entry name" value="P-loop containing nucleoside triphosphate hydrolases"/>
    <property type="match status" value="1"/>
</dbReference>
<evidence type="ECO:0000313" key="8">
    <source>
        <dbReference type="Proteomes" id="UP001145021"/>
    </source>
</evidence>
<evidence type="ECO:0000256" key="2">
    <source>
        <dbReference type="PIRSR" id="PIRSR019634-50"/>
    </source>
</evidence>
<dbReference type="Pfam" id="PF08303">
    <property type="entry name" value="tRNA_lig_kinase"/>
    <property type="match status" value="1"/>
</dbReference>
<keyword evidence="1 7" id="KW-0436">Ligase</keyword>
<proteinExistence type="inferred from homology"/>
<dbReference type="Proteomes" id="UP001145021">
    <property type="component" value="Unassembled WGS sequence"/>
</dbReference>
<feature type="domain" description="tRNA ligase phosphodiesterase" evidence="4">
    <location>
        <begin position="546"/>
        <end position="785"/>
    </location>
</feature>
<keyword evidence="8" id="KW-1185">Reference proteome</keyword>
<protein>
    <recommendedName>
        <fullName evidence="1">tRNA ligase</fullName>
        <ecNumber evidence="1">6.5.1.3</ecNumber>
    </recommendedName>
</protein>
<dbReference type="InterPro" id="IPR012387">
    <property type="entry name" value="Trl1_fun"/>
</dbReference>
<dbReference type="Gene3D" id="3.40.50.300">
    <property type="entry name" value="P-loop containing nucleotide triphosphate hydrolases"/>
    <property type="match status" value="1"/>
</dbReference>
<feature type="region of interest" description="Disordered" evidence="3">
    <location>
        <begin position="593"/>
        <end position="622"/>
    </location>
</feature>
<evidence type="ECO:0000259" key="6">
    <source>
        <dbReference type="Pfam" id="PF09511"/>
    </source>
</evidence>
<dbReference type="PANTHER" id="PTHR32004">
    <property type="entry name" value="TRNA LIGASE"/>
    <property type="match status" value="1"/>
</dbReference>
<feature type="active site" description="N6-AMP-lysine intermediate" evidence="2">
    <location>
        <position position="131"/>
    </location>
</feature>
<gene>
    <name evidence="7" type="primary">trl1</name>
    <name evidence="7" type="ORF">LPJ64_001236</name>
</gene>